<comment type="caution">
    <text evidence="2">The sequence shown here is derived from an EMBL/GenBank/DDBJ whole genome shotgun (WGS) entry which is preliminary data.</text>
</comment>
<name>A0A558JDB7_9GAMM</name>
<accession>A0A558JDB7</accession>
<gene>
    <name evidence="2" type="ORF">FQP89_00395</name>
</gene>
<feature type="domain" description="Glycosyl transferase family 1" evidence="1">
    <location>
        <begin position="219"/>
        <end position="354"/>
    </location>
</feature>
<dbReference type="PANTHER" id="PTHR45947">
    <property type="entry name" value="SULFOQUINOVOSYL TRANSFERASE SQD2"/>
    <property type="match status" value="1"/>
</dbReference>
<sequence length="1237" mass="139798">MVKTSSKSATQKRKPRILWANPFCLLDTSSGASMTVRQMLLQLVASGYEVQVLGATVFDNPKGMGRLKEQFQDLSALQHQLIDAADGPLTHQLVVSYSHNRNHFTTYEEGLWYNQYLYLLDSFKPDVVWFYGGQTLDLLIANEARDRGIPVAFYLANGNYKASNWCRDVDLILTDSQATAEMYRKEVGFLSKPVGKFIAPESFVAEQHKRMRLMFVNPSWQKGASVFVQLAEKLERERPDIELEVVEARADWPAVLRETTRKMGEQRSALSNVVVTPNTSDMRGPYSRARVVVAPSLWWESSGRILAEAMLNGIPALITNRGGMPEMIGDAGIAFDFPAACYKEPYQQLLSDDELQPLVDAVISLFDDEALYQSYVDRAWQVGKEKHHLDRATDRLLTALTPLVRQQAGNKDFAITQKKRHRQRLACQLSNKPEFKVDNSLQQLISAKSGAKQGNEPQSNRLWLTDNFTWQVKGKIMVLDNRASLIKSGLADQMVATKAFGIVAFDPASEVKDAKQYEGSDYIQLFQHALLGDGKAATLHACVAPEMTSTLTPLPAEKLPKRHHLGAKPLAEIPINTVALDSIDGLGNLDWLILDELSDAMAVLEHGKKALTDTLLIQARVAFQLTHEKQPNLAELQHWASRNGFRFYRFHNISHYSHLPKKLSAHTACATEQESGDVLFLPSHERMAILSEKERMKLAFILSAGFAAHDVAFDLIAEVSQDKALEFLEAQEFLPKSPSQNGSSISTIEDLKTTVAKAPLSLIKANHSLPGHLVVSLTSYKARFDNLHLTLRSLLLQEMCPDLLILWIAEDEKADLPEAVWQLEQYGLNIQFCEDIRSYKKIIPTLQSYPDSFIVTADDDIYYEPRWLTKLLENWDGNNKTVVAHRAHKILLKQNNKPLPYRKWKWEIDENEVIDGKIVPTGCGGVLYPPHVFHSEVTDTSKFMELCPSADDIWLYWMASLNGAKAKRSNYNFQLIEWPNEEGASLWKENIHGGGNDQSIKAILDEYGCPWEKPVKIISELAKGIKVLAFTNDVSSLVVISHGVGSLIRIWPFETPPTNEIKNIDIMPKIMLGDGRPSNYYVCENPAYNSMLQPFSKEKINFLQQIPVNTVTLNEFSSFSKFDWLYVDNLCDLDNILSYADQALREVSIIQVKVFLGKTHKRQCSIIDIVKNFTTLGFRLITMHGMVKPKHENYRLRFSENARNLDLIFIPTAKFMSAEKQEKIKYILNELIGFQGS</sequence>
<dbReference type="Gene3D" id="3.40.50.2000">
    <property type="entry name" value="Glycogen Phosphorylase B"/>
    <property type="match status" value="1"/>
</dbReference>
<dbReference type="PANTHER" id="PTHR45947:SF3">
    <property type="entry name" value="SULFOQUINOVOSYL TRANSFERASE SQD2"/>
    <property type="match status" value="1"/>
</dbReference>
<dbReference type="SUPFAM" id="SSF53756">
    <property type="entry name" value="UDP-Glycosyltransferase/glycogen phosphorylase"/>
    <property type="match status" value="1"/>
</dbReference>
<dbReference type="SUPFAM" id="SSF53448">
    <property type="entry name" value="Nucleotide-diphospho-sugar transferases"/>
    <property type="match status" value="1"/>
</dbReference>
<evidence type="ECO:0000259" key="1">
    <source>
        <dbReference type="Pfam" id="PF00534"/>
    </source>
</evidence>
<dbReference type="Pfam" id="PF00534">
    <property type="entry name" value="Glycos_transf_1"/>
    <property type="match status" value="1"/>
</dbReference>
<dbReference type="AlphaFoldDB" id="A0A558JDB7"/>
<dbReference type="InterPro" id="IPR029044">
    <property type="entry name" value="Nucleotide-diphossugar_trans"/>
</dbReference>
<evidence type="ECO:0000313" key="2">
    <source>
        <dbReference type="EMBL" id="TVU91627.1"/>
    </source>
</evidence>
<protein>
    <submittedName>
        <fullName evidence="2">Glycosyltransferase</fullName>
    </submittedName>
</protein>
<dbReference type="Proteomes" id="UP000317288">
    <property type="component" value="Unassembled WGS sequence"/>
</dbReference>
<dbReference type="GO" id="GO:0016757">
    <property type="term" value="F:glycosyltransferase activity"/>
    <property type="evidence" value="ECO:0007669"/>
    <property type="project" value="InterPro"/>
</dbReference>
<dbReference type="InterPro" id="IPR001296">
    <property type="entry name" value="Glyco_trans_1"/>
</dbReference>
<dbReference type="RefSeq" id="WP_144808949.1">
    <property type="nucleotide sequence ID" value="NZ_VNFE01000001.1"/>
</dbReference>
<reference evidence="2 3" key="1">
    <citation type="submission" date="2019-07" db="EMBL/GenBank/DDBJ databases">
        <title>Diversity of Bacteria from Kongsfjorden, Arctic.</title>
        <authorList>
            <person name="Yu Y."/>
        </authorList>
    </citation>
    <scope>NUCLEOTIDE SEQUENCE [LARGE SCALE GENOMIC DNA]</scope>
    <source>
        <strain evidence="2 3">SM1922</strain>
    </source>
</reference>
<dbReference type="InterPro" id="IPR050194">
    <property type="entry name" value="Glycosyltransferase_grp1"/>
</dbReference>
<keyword evidence="2" id="KW-0808">Transferase</keyword>
<dbReference type="EMBL" id="VNFE01000001">
    <property type="protein sequence ID" value="TVU91627.1"/>
    <property type="molecule type" value="Genomic_DNA"/>
</dbReference>
<organism evidence="2 3">
    <name type="scientific">Vreelandella titanicae</name>
    <dbReference type="NCBI Taxonomy" id="664683"/>
    <lineage>
        <taxon>Bacteria</taxon>
        <taxon>Pseudomonadati</taxon>
        <taxon>Pseudomonadota</taxon>
        <taxon>Gammaproteobacteria</taxon>
        <taxon>Oceanospirillales</taxon>
        <taxon>Halomonadaceae</taxon>
        <taxon>Vreelandella</taxon>
    </lineage>
</organism>
<evidence type="ECO:0000313" key="3">
    <source>
        <dbReference type="Proteomes" id="UP000317288"/>
    </source>
</evidence>
<proteinExistence type="predicted"/>